<keyword evidence="4 6" id="KW-0274">FAD</keyword>
<reference evidence="8 9" key="1">
    <citation type="submission" date="2023-08" db="EMBL/GenBank/DDBJ databases">
        <title>Black Yeasts Isolated from many extreme environments.</title>
        <authorList>
            <person name="Coleine C."/>
            <person name="Stajich J.E."/>
            <person name="Selbmann L."/>
        </authorList>
    </citation>
    <scope>NUCLEOTIDE SEQUENCE [LARGE SCALE GENOMIC DNA]</scope>
    <source>
        <strain evidence="8 9">CCFEE 5792</strain>
    </source>
</reference>
<dbReference type="PANTHER" id="PTHR11530:SF11">
    <property type="entry name" value="D-ASPARTATE OXIDASE"/>
    <property type="match status" value="1"/>
</dbReference>
<evidence type="ECO:0000313" key="8">
    <source>
        <dbReference type="EMBL" id="KAK5048698.1"/>
    </source>
</evidence>
<dbReference type="GeneID" id="89973964"/>
<dbReference type="InterPro" id="IPR006076">
    <property type="entry name" value="FAD-dep_OxRdtase"/>
</dbReference>
<dbReference type="GO" id="GO:0003884">
    <property type="term" value="F:D-amino-acid oxidase activity"/>
    <property type="evidence" value="ECO:0007669"/>
    <property type="project" value="InterPro"/>
</dbReference>
<evidence type="ECO:0000259" key="7">
    <source>
        <dbReference type="Pfam" id="PF01266"/>
    </source>
</evidence>
<evidence type="ECO:0000256" key="3">
    <source>
        <dbReference type="ARBA" id="ARBA00022630"/>
    </source>
</evidence>
<comment type="caution">
    <text evidence="8">The sequence shown here is derived from an EMBL/GenBank/DDBJ whole genome shotgun (WGS) entry which is preliminary data.</text>
</comment>
<accession>A0AAV9N7K4</accession>
<comment type="cofactor">
    <cofactor evidence="1 6">
        <name>FAD</name>
        <dbReference type="ChEBI" id="CHEBI:57692"/>
    </cofactor>
</comment>
<evidence type="ECO:0000256" key="4">
    <source>
        <dbReference type="ARBA" id="ARBA00022827"/>
    </source>
</evidence>
<name>A0AAV9N7K4_9EURO</name>
<dbReference type="AlphaFoldDB" id="A0AAV9N7K4"/>
<keyword evidence="5" id="KW-0560">Oxidoreductase</keyword>
<dbReference type="GO" id="GO:0005737">
    <property type="term" value="C:cytoplasm"/>
    <property type="evidence" value="ECO:0007669"/>
    <property type="project" value="TreeGrafter"/>
</dbReference>
<evidence type="ECO:0000256" key="6">
    <source>
        <dbReference type="PIRSR" id="PIRSR000189-1"/>
    </source>
</evidence>
<dbReference type="GO" id="GO:0071949">
    <property type="term" value="F:FAD binding"/>
    <property type="evidence" value="ECO:0007669"/>
    <property type="project" value="InterPro"/>
</dbReference>
<dbReference type="Proteomes" id="UP001358417">
    <property type="component" value="Unassembled WGS sequence"/>
</dbReference>
<evidence type="ECO:0000256" key="2">
    <source>
        <dbReference type="ARBA" id="ARBA00006730"/>
    </source>
</evidence>
<protein>
    <recommendedName>
        <fullName evidence="7">FAD dependent oxidoreductase domain-containing protein</fullName>
    </recommendedName>
</protein>
<proteinExistence type="inferred from homology"/>
<feature type="domain" description="FAD dependent oxidoreductase" evidence="7">
    <location>
        <begin position="5"/>
        <end position="330"/>
    </location>
</feature>
<evidence type="ECO:0000256" key="1">
    <source>
        <dbReference type="ARBA" id="ARBA00001974"/>
    </source>
</evidence>
<feature type="binding site" evidence="6">
    <location>
        <position position="159"/>
    </location>
    <ligand>
        <name>FAD</name>
        <dbReference type="ChEBI" id="CHEBI:57692"/>
    </ligand>
</feature>
<dbReference type="PANTHER" id="PTHR11530">
    <property type="entry name" value="D-AMINO ACID OXIDASE"/>
    <property type="match status" value="1"/>
</dbReference>
<sequence length="343" mass="38495">MASKITILGAGITGLAIASQLPKEADITIYGKFLPGDEMDKEYVSQWAGAIWLGVHATSAREQKYQMDSYSTLWQIAGLHPESSARRIEITEIQDIGVPEQVWYRDHVVGFRYLSKSELPKGAKFGMKWQTVVISPPTFINWFRGHLENQGVKFKRLHVKALRDLEGLGHDVLINASGFGSTLLEDVRESAIIPVRQQNIRLRKEGYNKLFIRRGENNYYSTAFGRDDGSIYIGGVKKENVREWTASAEDRKLIMKQAHDNQPDVFPSADPNDYDLIGDHVGVWPIIKQDKGGIRLEKEVIGGQKVVHAYGQEAGGYVCSFGIAREAARLVFEYLSDPARAKL</sequence>
<dbReference type="Pfam" id="PF01266">
    <property type="entry name" value="DAO"/>
    <property type="match status" value="1"/>
</dbReference>
<dbReference type="PIRSF" id="PIRSF000189">
    <property type="entry name" value="D-aa_oxidase"/>
    <property type="match status" value="1"/>
</dbReference>
<organism evidence="8 9">
    <name type="scientific">Exophiala bonariae</name>
    <dbReference type="NCBI Taxonomy" id="1690606"/>
    <lineage>
        <taxon>Eukaryota</taxon>
        <taxon>Fungi</taxon>
        <taxon>Dikarya</taxon>
        <taxon>Ascomycota</taxon>
        <taxon>Pezizomycotina</taxon>
        <taxon>Eurotiomycetes</taxon>
        <taxon>Chaetothyriomycetidae</taxon>
        <taxon>Chaetothyriales</taxon>
        <taxon>Herpotrichiellaceae</taxon>
        <taxon>Exophiala</taxon>
    </lineage>
</organism>
<comment type="similarity">
    <text evidence="2">Belongs to the DAMOX/DASOX family.</text>
</comment>
<dbReference type="SUPFAM" id="SSF54373">
    <property type="entry name" value="FAD-linked reductases, C-terminal domain"/>
    <property type="match status" value="1"/>
</dbReference>
<keyword evidence="3" id="KW-0285">Flavoprotein</keyword>
<dbReference type="GO" id="GO:0019478">
    <property type="term" value="P:D-amino acid catabolic process"/>
    <property type="evidence" value="ECO:0007669"/>
    <property type="project" value="TreeGrafter"/>
</dbReference>
<dbReference type="EMBL" id="JAVRRD010000021">
    <property type="protein sequence ID" value="KAK5048698.1"/>
    <property type="molecule type" value="Genomic_DNA"/>
</dbReference>
<evidence type="ECO:0000256" key="5">
    <source>
        <dbReference type="ARBA" id="ARBA00023002"/>
    </source>
</evidence>
<gene>
    <name evidence="8" type="ORF">LTR84_005790</name>
</gene>
<keyword evidence="9" id="KW-1185">Reference proteome</keyword>
<dbReference type="Gene3D" id="3.30.9.10">
    <property type="entry name" value="D-Amino Acid Oxidase, subunit A, domain 2"/>
    <property type="match status" value="1"/>
</dbReference>
<dbReference type="Gene3D" id="3.40.50.720">
    <property type="entry name" value="NAD(P)-binding Rossmann-like Domain"/>
    <property type="match status" value="1"/>
</dbReference>
<evidence type="ECO:0000313" key="9">
    <source>
        <dbReference type="Proteomes" id="UP001358417"/>
    </source>
</evidence>
<dbReference type="InterPro" id="IPR023209">
    <property type="entry name" value="DAO"/>
</dbReference>
<dbReference type="RefSeq" id="XP_064704057.1">
    <property type="nucleotide sequence ID" value="XM_064849354.1"/>
</dbReference>
<dbReference type="SUPFAM" id="SSF51971">
    <property type="entry name" value="Nucleotide-binding domain"/>
    <property type="match status" value="1"/>
</dbReference>